<sequence length="126" mass="14108">MKRLDIIIIAVVFIISIVSLGILKIYSNKNYDDMYVHISVDGKLIKTIPFDTESHGEEFKVKTKLGKNIIRIEDGMVKMVEADCPDKICVKDGPISKPGEILVCLPHKVVVEIKGYGKAEVDELSY</sequence>
<dbReference type="InterPro" id="IPR038690">
    <property type="entry name" value="NusG_2_sf"/>
</dbReference>
<dbReference type="CDD" id="cd09911">
    <property type="entry name" value="Lin0431_like"/>
    <property type="match status" value="1"/>
</dbReference>
<dbReference type="SUPFAM" id="SSF82004">
    <property type="entry name" value="N-utilization substance G protein NusG, insert domain"/>
    <property type="match status" value="1"/>
</dbReference>
<accession>A0A1M6NQT6</accession>
<feature type="transmembrane region" description="Helical" evidence="1">
    <location>
        <begin position="6"/>
        <end position="26"/>
    </location>
</feature>
<name>A0A1M6NQT6_PARC5</name>
<evidence type="ECO:0000313" key="2">
    <source>
        <dbReference type="EMBL" id="SHJ98065.1"/>
    </source>
</evidence>
<keyword evidence="1" id="KW-0812">Transmembrane</keyword>
<keyword evidence="3" id="KW-1185">Reference proteome</keyword>
<keyword evidence="1" id="KW-1133">Transmembrane helix</keyword>
<dbReference type="RefSeq" id="WP_073149139.1">
    <property type="nucleotide sequence ID" value="NZ_FRAG01000018.1"/>
</dbReference>
<dbReference type="OrthoDB" id="47603at2"/>
<evidence type="ECO:0000256" key="1">
    <source>
        <dbReference type="SAM" id="Phobius"/>
    </source>
</evidence>
<dbReference type="Pfam" id="PF07009">
    <property type="entry name" value="NusG_II"/>
    <property type="match status" value="1"/>
</dbReference>
<dbReference type="STRING" id="1121301.SAMN02745912_01835"/>
<proteinExistence type="predicted"/>
<keyword evidence="1" id="KW-0472">Membrane</keyword>
<dbReference type="EMBL" id="FRAG01000018">
    <property type="protein sequence ID" value="SHJ98065.1"/>
    <property type="molecule type" value="Genomic_DNA"/>
</dbReference>
<evidence type="ECO:0000313" key="3">
    <source>
        <dbReference type="Proteomes" id="UP000184465"/>
    </source>
</evidence>
<dbReference type="Proteomes" id="UP000184465">
    <property type="component" value="Unassembled WGS sequence"/>
</dbReference>
<dbReference type="AlphaFoldDB" id="A0A1M6NQT6"/>
<organism evidence="2 3">
    <name type="scientific">Paramaledivibacter caminithermalis (strain DSM 15212 / CIP 107654 / DViRD3)</name>
    <name type="common">Clostridium caminithermale</name>
    <dbReference type="NCBI Taxonomy" id="1121301"/>
    <lineage>
        <taxon>Bacteria</taxon>
        <taxon>Bacillati</taxon>
        <taxon>Bacillota</taxon>
        <taxon>Clostridia</taxon>
        <taxon>Peptostreptococcales</taxon>
        <taxon>Caminicellaceae</taxon>
        <taxon>Paramaledivibacter</taxon>
    </lineage>
</organism>
<dbReference type="Gene3D" id="2.60.320.10">
    <property type="entry name" value="N-utilization substance G protein NusG, insert domain"/>
    <property type="match status" value="1"/>
</dbReference>
<reference evidence="2 3" key="1">
    <citation type="submission" date="2016-11" db="EMBL/GenBank/DDBJ databases">
        <authorList>
            <person name="Jaros S."/>
            <person name="Januszkiewicz K."/>
            <person name="Wedrychowicz H."/>
        </authorList>
    </citation>
    <scope>NUCLEOTIDE SEQUENCE [LARGE SCALE GENOMIC DNA]</scope>
    <source>
        <strain evidence="2 3">DSM 15212</strain>
    </source>
</reference>
<gene>
    <name evidence="2" type="ORF">SAMN02745912_01835</name>
</gene>
<protein>
    <submittedName>
        <fullName evidence="2">Uncharacterized protein</fullName>
    </submittedName>
</protein>